<sequence length="492" mass="53663">PNSAFASQFRFAVLLEKARGAVNSVIQFGTSLQGVLDRRDSENMTLLLQTQQQQVLAMTQEIQSNNIAVLQDGLMALQSSLKGAQTRLAHYSNLYSNWISSSEQTAMDLRTAAASLNISAQPLMTAGAAADAAPNIFGFAVGGSKYGAVPTAIGIGLQMGAMASDLAAQRLDISEQYRRRREDWQIQRDNAESEVAQLEAQIQSQTQQIAMAQKQLALAKQELANQQAVYDLQTTRFTGLELFNWMTGRLSSLYYQLYDVTLSLCLSCKAALAREIGADRAGNLFVTPMWNDLYQGLLAGEGLLLELQRMENTYLKDDKRGLEILKTVSLNAQITEADSDTSFDALLNAVLAGESPAAQGGVQMAMSGPDKLVIILQMDTLELRTAYGTNEKAGRLKNISVTLPALLGPYQDVEATLALGATYVALSRGLDDSGLFVVDFNDPKYLPFEGEPIDSGSLILTFFRAGVGGKQRKLIESLVDVIYQVRYTLKDY</sequence>
<dbReference type="Proteomes" id="UP001211689">
    <property type="component" value="Unassembled WGS sequence"/>
</dbReference>
<comment type="caution">
    <text evidence="3">The sequence shown here is derived from an EMBL/GenBank/DDBJ whole genome shotgun (WGS) entry which is preliminary data.</text>
</comment>
<dbReference type="Pfam" id="PF18276">
    <property type="entry name" value="TcA_TcB_BD"/>
    <property type="match status" value="2"/>
</dbReference>
<reference evidence="3 4" key="1">
    <citation type="submission" date="2022-07" db="EMBL/GenBank/DDBJ databases">
        <title>Genome Analysis of Selected Gammaproteobacteria from Nigerian Food snails.</title>
        <authorList>
            <person name="Okafor A.C."/>
        </authorList>
    </citation>
    <scope>NUCLEOTIDE SEQUENCE [LARGE SCALE GENOMIC DNA]</scope>
    <source>
        <strain evidence="3 4">Awg 2</strain>
    </source>
</reference>
<feature type="domain" description="Tc toxin complex TcA C-terminal TcB-binding" evidence="2">
    <location>
        <begin position="422"/>
        <end position="488"/>
    </location>
</feature>
<evidence type="ECO:0000259" key="2">
    <source>
        <dbReference type="Pfam" id="PF18276"/>
    </source>
</evidence>
<organism evidence="3 4">
    <name type="scientific">Metapseudomonas resinovorans</name>
    <name type="common">Pseudomonas resinovorans</name>
    <dbReference type="NCBI Taxonomy" id="53412"/>
    <lineage>
        <taxon>Bacteria</taxon>
        <taxon>Pseudomonadati</taxon>
        <taxon>Pseudomonadota</taxon>
        <taxon>Gammaproteobacteria</taxon>
        <taxon>Pseudomonadales</taxon>
        <taxon>Pseudomonadaceae</taxon>
        <taxon>Metapseudomonas</taxon>
    </lineage>
</organism>
<evidence type="ECO:0000256" key="1">
    <source>
        <dbReference type="SAM" id="Coils"/>
    </source>
</evidence>
<name>A0ABT4YDC2_METRE</name>
<proteinExistence type="predicted"/>
<keyword evidence="1" id="KW-0175">Coiled coil</keyword>
<dbReference type="InterPro" id="IPR040840">
    <property type="entry name" value="TcA_TcB_BD"/>
</dbReference>
<accession>A0ABT4YDC2</accession>
<evidence type="ECO:0000313" key="3">
    <source>
        <dbReference type="EMBL" id="MDA8486885.1"/>
    </source>
</evidence>
<dbReference type="EMBL" id="JANEWF010000082">
    <property type="protein sequence ID" value="MDA8486885.1"/>
    <property type="molecule type" value="Genomic_DNA"/>
</dbReference>
<feature type="coiled-coil region" evidence="1">
    <location>
        <begin position="174"/>
        <end position="229"/>
    </location>
</feature>
<gene>
    <name evidence="3" type="ORF">NNO07_27850</name>
</gene>
<feature type="non-terminal residue" evidence="3">
    <location>
        <position position="1"/>
    </location>
</feature>
<feature type="domain" description="Tc toxin complex TcA C-terminal TcB-binding" evidence="2">
    <location>
        <begin position="201"/>
        <end position="332"/>
    </location>
</feature>
<keyword evidence="4" id="KW-1185">Reference proteome</keyword>
<protein>
    <submittedName>
        <fullName evidence="3">Insecticidal toxin complex protein</fullName>
    </submittedName>
</protein>
<evidence type="ECO:0000313" key="4">
    <source>
        <dbReference type="Proteomes" id="UP001211689"/>
    </source>
</evidence>